<sequence>MRLPVLLAGSMLGTGLLTVPPASAEPPVTCGKNLAAYQIAMATQHLAPYPGTDWRWSTDPRMTEGNFNPCVALSTALVTVEGATASSPVAALMFHNGEYLGTATSKAYGFTSLNTARTTDDTVVLDYKTPGACNACPPAAMTSVRYQWQGDHVVMLDPPPAG</sequence>
<feature type="signal peptide" evidence="6">
    <location>
        <begin position="1"/>
        <end position="24"/>
    </location>
</feature>
<keyword evidence="8" id="KW-1185">Reference proteome</keyword>
<evidence type="ECO:0000313" key="7">
    <source>
        <dbReference type="EMBL" id="ORA36945.1"/>
    </source>
</evidence>
<dbReference type="AlphaFoldDB" id="A0A1X0B413"/>
<keyword evidence="2 6" id="KW-0732">Signal</keyword>
<dbReference type="Pfam" id="PF14041">
    <property type="entry name" value="Lipoprotein_21"/>
    <property type="match status" value="1"/>
</dbReference>
<keyword evidence="4" id="KW-0564">Palmitate</keyword>
<evidence type="ECO:0000256" key="1">
    <source>
        <dbReference type="ARBA" id="ARBA00022475"/>
    </source>
</evidence>
<keyword evidence="5" id="KW-0449">Lipoprotein</keyword>
<evidence type="ECO:0000256" key="4">
    <source>
        <dbReference type="ARBA" id="ARBA00023139"/>
    </source>
</evidence>
<feature type="chain" id="PRO_5012416521" description="LppP/LprE family lipoprotein" evidence="6">
    <location>
        <begin position="25"/>
        <end position="162"/>
    </location>
</feature>
<evidence type="ECO:0000313" key="8">
    <source>
        <dbReference type="Proteomes" id="UP000192448"/>
    </source>
</evidence>
<dbReference type="EMBL" id="MVHF01000007">
    <property type="protein sequence ID" value="ORA36945.1"/>
    <property type="molecule type" value="Genomic_DNA"/>
</dbReference>
<evidence type="ECO:0000256" key="5">
    <source>
        <dbReference type="ARBA" id="ARBA00023288"/>
    </source>
</evidence>
<evidence type="ECO:0000256" key="2">
    <source>
        <dbReference type="ARBA" id="ARBA00022729"/>
    </source>
</evidence>
<evidence type="ECO:0000256" key="6">
    <source>
        <dbReference type="SAM" id="SignalP"/>
    </source>
</evidence>
<dbReference type="InterPro" id="IPR025971">
    <property type="entry name" value="LppP/LprE"/>
</dbReference>
<evidence type="ECO:0000256" key="3">
    <source>
        <dbReference type="ARBA" id="ARBA00023136"/>
    </source>
</evidence>
<accession>A0A1X0B413</accession>
<protein>
    <recommendedName>
        <fullName evidence="9">LppP/LprE family lipoprotein</fullName>
    </recommendedName>
</protein>
<name>A0A1X0B413_9MYCO</name>
<dbReference type="Proteomes" id="UP000192448">
    <property type="component" value="Unassembled WGS sequence"/>
</dbReference>
<reference evidence="7 8" key="1">
    <citation type="submission" date="2017-02" db="EMBL/GenBank/DDBJ databases">
        <title>The new phylogeny of genus Mycobacterium.</title>
        <authorList>
            <person name="Tortoli E."/>
            <person name="Trovato A."/>
            <person name="Cirillo D.M."/>
        </authorList>
    </citation>
    <scope>NUCLEOTIDE SEQUENCE [LARGE SCALE GENOMIC DNA]</scope>
    <source>
        <strain evidence="7 8">RW6</strain>
    </source>
</reference>
<proteinExistence type="predicted"/>
<dbReference type="OrthoDB" id="3254867at2"/>
<gene>
    <name evidence="7" type="ORF">BST13_09595</name>
</gene>
<organism evidence="7 8">
    <name type="scientific">Mycobacterium aquaticum</name>
    <dbReference type="NCBI Taxonomy" id="1927124"/>
    <lineage>
        <taxon>Bacteria</taxon>
        <taxon>Bacillati</taxon>
        <taxon>Actinomycetota</taxon>
        <taxon>Actinomycetes</taxon>
        <taxon>Mycobacteriales</taxon>
        <taxon>Mycobacteriaceae</taxon>
        <taxon>Mycobacterium</taxon>
    </lineage>
</organism>
<evidence type="ECO:0008006" key="9">
    <source>
        <dbReference type="Google" id="ProtNLM"/>
    </source>
</evidence>
<keyword evidence="1" id="KW-1003">Cell membrane</keyword>
<comment type="caution">
    <text evidence="7">The sequence shown here is derived from an EMBL/GenBank/DDBJ whole genome shotgun (WGS) entry which is preliminary data.</text>
</comment>
<dbReference type="STRING" id="1927124.BST13_09595"/>
<keyword evidence="3" id="KW-0472">Membrane</keyword>